<evidence type="ECO:0000313" key="4">
    <source>
        <dbReference type="EMBL" id="KAE9459144.1"/>
    </source>
</evidence>
<dbReference type="EMBL" id="QEFC01001199">
    <property type="protein sequence ID" value="KAE9459144.1"/>
    <property type="molecule type" value="Genomic_DNA"/>
</dbReference>
<comment type="caution">
    <text evidence="4">The sequence shown here is derived from an EMBL/GenBank/DDBJ whole genome shotgun (WGS) entry which is preliminary data.</text>
</comment>
<feature type="compositionally biased region" description="Low complexity" evidence="1">
    <location>
        <begin position="90"/>
        <end position="101"/>
    </location>
</feature>
<feature type="domain" description="Neprosin PEP catalytic" evidence="3">
    <location>
        <begin position="165"/>
        <end position="418"/>
    </location>
</feature>
<feature type="non-terminal residue" evidence="4">
    <location>
        <position position="1"/>
    </location>
</feature>
<feature type="domain" description="Neprosin PEP catalytic" evidence="3">
    <location>
        <begin position="654"/>
        <end position="909"/>
    </location>
</feature>
<dbReference type="Pfam" id="PF14365">
    <property type="entry name" value="Neprosin_AP"/>
    <property type="match status" value="2"/>
</dbReference>
<feature type="chain" id="PRO_5025549969" description="Neprosin PEP catalytic domain-containing protein" evidence="2">
    <location>
        <begin position="22"/>
        <end position="909"/>
    </location>
</feature>
<reference evidence="4 5" key="1">
    <citation type="journal article" date="2019" name="Genome Biol. Evol.">
        <title>The Rhododendron genome and chromosomal organization provide insight into shared whole-genome duplications across the heath family (Ericaceae).</title>
        <authorList>
            <person name="Soza V.L."/>
            <person name="Lindsley D."/>
            <person name="Waalkes A."/>
            <person name="Ramage E."/>
            <person name="Patwardhan R.P."/>
            <person name="Burton J.N."/>
            <person name="Adey A."/>
            <person name="Kumar A."/>
            <person name="Qiu R."/>
            <person name="Shendure J."/>
            <person name="Hall B."/>
        </authorList>
    </citation>
    <scope>NUCLEOTIDE SEQUENCE [LARGE SCALE GENOMIC DNA]</scope>
    <source>
        <strain evidence="4">RSF 1966-606</strain>
    </source>
</reference>
<feature type="region of interest" description="Disordered" evidence="1">
    <location>
        <begin position="84"/>
        <end position="108"/>
    </location>
</feature>
<dbReference type="Proteomes" id="UP000428333">
    <property type="component" value="Linkage Group LG05"/>
</dbReference>
<keyword evidence="2" id="KW-0732">Signal</keyword>
<evidence type="ECO:0000256" key="2">
    <source>
        <dbReference type="SAM" id="SignalP"/>
    </source>
</evidence>
<evidence type="ECO:0000256" key="1">
    <source>
        <dbReference type="SAM" id="MobiDB-lite"/>
    </source>
</evidence>
<dbReference type="PANTHER" id="PTHR31589">
    <property type="entry name" value="PROTEIN, PUTATIVE (DUF239)-RELATED-RELATED"/>
    <property type="match status" value="1"/>
</dbReference>
<dbReference type="AlphaFoldDB" id="A0A6A4LSK8"/>
<name>A0A6A4LSK8_9ERIC</name>
<evidence type="ECO:0000259" key="3">
    <source>
        <dbReference type="PROSITE" id="PS52045"/>
    </source>
</evidence>
<organism evidence="4 5">
    <name type="scientific">Rhododendron williamsianum</name>
    <dbReference type="NCBI Taxonomy" id="262921"/>
    <lineage>
        <taxon>Eukaryota</taxon>
        <taxon>Viridiplantae</taxon>
        <taxon>Streptophyta</taxon>
        <taxon>Embryophyta</taxon>
        <taxon>Tracheophyta</taxon>
        <taxon>Spermatophyta</taxon>
        <taxon>Magnoliopsida</taxon>
        <taxon>eudicotyledons</taxon>
        <taxon>Gunneridae</taxon>
        <taxon>Pentapetalae</taxon>
        <taxon>asterids</taxon>
        <taxon>Ericales</taxon>
        <taxon>Ericaceae</taxon>
        <taxon>Ericoideae</taxon>
        <taxon>Rhodoreae</taxon>
        <taxon>Rhododendron</taxon>
    </lineage>
</organism>
<proteinExistence type="predicted"/>
<dbReference type="InterPro" id="IPR025521">
    <property type="entry name" value="Neprosin_propep"/>
</dbReference>
<protein>
    <recommendedName>
        <fullName evidence="3">Neprosin PEP catalytic domain-containing protein</fullName>
    </recommendedName>
</protein>
<dbReference type="Pfam" id="PF03080">
    <property type="entry name" value="Neprosin"/>
    <property type="match status" value="2"/>
</dbReference>
<sequence length="909" mass="102309">MGFKLLLLFLFVATFSGFTYGVVEVNLISRQKLLEVERKLNLLNKRAVKSIRSEDGDIIDCIDVHKQPAFDHPALRNHTIQMTPSYNPQTERTTTTMETSTKGGGGSSVTVTSQLWQRSGSCPEGTIPIRRIRKKELVKASSVKEYGRKKPSQKFNHLDEDIDSYLQLENHSLAILLTEGYSYSGAKGDIKVWNPFVETDDEYSTSRVSLKNGPYMSYEAIESGWAVNPGVYGDRSTRLFVYWTTDSSKTTGCFDLTCPGFVQTSNEVALGAAIYPISTSTGLPYQITTYIFQDPNTSNWWVQFGEKTNIGYWPPDLFALLRYHAITVQWGGEVCSSKTGIHPHTATGMGSGNFPDYVFGNSGYVKRMRVRQTILDLRFPEWVDTYTDEYKCYDAFYLGDYVEDPEFYYGGLVIRQANDMVGKSMDKSGCDPALRQELTTLANSSVGLKASLSSFVLSLKLSLHCFVLAFYMMDPRVLFHRLEKNIFILIVSSWGGGAFHVIKQYGGKEIHLRFMFPFDCRESCGLTPGVVGVDSISGHKLLEVERKLDHLNKHAVKSIHSEDGDIIDCVDIYNQPAFDHPALRNHTIQMTPSYHPTMERTSTTMKASTKGKGGSSLNVTSQLWQRSGSCPEGTIPIRRIQKQDLLKANSLKETTEVFLRVQVAILIAQGFSYLGAQGDIKVDNPFVESDDYSTSQVSLKNGNYMYYEAIESGWAVNPRVYGDRTTRLFVYWTVDSSNTTGCFDLTCPGFVQTSNKVALGAAIYPISTSGGLPYQITVYIYKDTNTSNWWVQYNGVNIGYWPQDLFGALRYHAESVEWGGEVYSSKIGTHPHTATAMGNGQLPNWDDYGCRSGCVKRMRVRENSLDLRFPEFVNAYADEYRCYDVFYIEDYVEDPEFYYGGPGKSLWCP</sequence>
<keyword evidence="5" id="KW-1185">Reference proteome</keyword>
<dbReference type="InterPro" id="IPR053168">
    <property type="entry name" value="Glutamic_endopeptidase"/>
</dbReference>
<evidence type="ECO:0000313" key="5">
    <source>
        <dbReference type="Proteomes" id="UP000428333"/>
    </source>
</evidence>
<dbReference type="PROSITE" id="PS52045">
    <property type="entry name" value="NEPROSIN_PEP_CD"/>
    <property type="match status" value="2"/>
</dbReference>
<dbReference type="PANTHER" id="PTHR31589:SF111">
    <property type="entry name" value="NEPROSIN DOMAIN-CONTAINING PROTEIN"/>
    <property type="match status" value="1"/>
</dbReference>
<feature type="signal peptide" evidence="2">
    <location>
        <begin position="1"/>
        <end position="21"/>
    </location>
</feature>
<accession>A0A6A4LSK8</accession>
<dbReference type="OrthoDB" id="1858978at2759"/>
<dbReference type="InterPro" id="IPR004314">
    <property type="entry name" value="Neprosin"/>
</dbReference>
<dbReference type="Gene3D" id="3.90.1320.10">
    <property type="entry name" value="Outer-capsid protein sigma 3, large lobe"/>
    <property type="match status" value="2"/>
</dbReference>
<gene>
    <name evidence="4" type="ORF">C3L33_08951</name>
</gene>